<dbReference type="PANTHER" id="PTHR30026">
    <property type="entry name" value="OUTER MEMBRANE PROTEIN TOLC"/>
    <property type="match status" value="1"/>
</dbReference>
<dbReference type="InterPro" id="IPR051906">
    <property type="entry name" value="TolC-like"/>
</dbReference>
<keyword evidence="3" id="KW-0813">Transport</keyword>
<comment type="similarity">
    <text evidence="2">Belongs to the outer membrane factor (OMF) (TC 1.B.17) family.</text>
</comment>
<gene>
    <name evidence="9" type="ORF">DK419_24180</name>
</gene>
<dbReference type="RefSeq" id="WP_109961357.1">
    <property type="nucleotide sequence ID" value="NZ_CP029553.1"/>
</dbReference>
<evidence type="ECO:0000313" key="10">
    <source>
        <dbReference type="Proteomes" id="UP000245444"/>
    </source>
</evidence>
<keyword evidence="4" id="KW-1134">Transmembrane beta strand</keyword>
<evidence type="ECO:0000256" key="4">
    <source>
        <dbReference type="ARBA" id="ARBA00022452"/>
    </source>
</evidence>
<comment type="subcellular location">
    <subcellularLocation>
        <location evidence="1">Cell outer membrane</location>
    </subcellularLocation>
</comment>
<dbReference type="OrthoDB" id="7985149at2"/>
<evidence type="ECO:0000256" key="2">
    <source>
        <dbReference type="ARBA" id="ARBA00007613"/>
    </source>
</evidence>
<reference evidence="9 10" key="1">
    <citation type="submission" date="2018-05" db="EMBL/GenBank/DDBJ databases">
        <title>Complete Genome Sequence of Methylobacterium sp. 17Sr1-28.</title>
        <authorList>
            <person name="Srinivasan S."/>
        </authorList>
    </citation>
    <scope>NUCLEOTIDE SEQUENCE [LARGE SCALE GENOMIC DNA]</scope>
    <source>
        <strain evidence="9 10">17Sr1-28</strain>
    </source>
</reference>
<keyword evidence="5" id="KW-0812">Transmembrane</keyword>
<keyword evidence="10" id="KW-1185">Reference proteome</keyword>
<dbReference type="Pfam" id="PF02321">
    <property type="entry name" value="OEP"/>
    <property type="match status" value="1"/>
</dbReference>
<dbReference type="SUPFAM" id="SSF56954">
    <property type="entry name" value="Outer membrane efflux proteins (OEP)"/>
    <property type="match status" value="1"/>
</dbReference>
<keyword evidence="8" id="KW-0732">Signal</keyword>
<evidence type="ECO:0000256" key="5">
    <source>
        <dbReference type="ARBA" id="ARBA00022692"/>
    </source>
</evidence>
<dbReference type="InterPro" id="IPR003423">
    <property type="entry name" value="OMP_efflux"/>
</dbReference>
<dbReference type="AlphaFoldDB" id="A0A2U8WU96"/>
<dbReference type="GO" id="GO:0009279">
    <property type="term" value="C:cell outer membrane"/>
    <property type="evidence" value="ECO:0007669"/>
    <property type="project" value="UniProtKB-SubCell"/>
</dbReference>
<feature type="signal peptide" evidence="8">
    <location>
        <begin position="1"/>
        <end position="27"/>
    </location>
</feature>
<dbReference type="KEGG" id="mtea:DK419_24180"/>
<feature type="chain" id="PRO_5016059061" evidence="8">
    <location>
        <begin position="28"/>
        <end position="510"/>
    </location>
</feature>
<dbReference type="Proteomes" id="UP000245444">
    <property type="component" value="Chromosome"/>
</dbReference>
<dbReference type="GO" id="GO:1990281">
    <property type="term" value="C:efflux pump complex"/>
    <property type="evidence" value="ECO:0007669"/>
    <property type="project" value="TreeGrafter"/>
</dbReference>
<dbReference type="EMBL" id="CP029553">
    <property type="protein sequence ID" value="AWN49078.1"/>
    <property type="molecule type" value="Genomic_DNA"/>
</dbReference>
<evidence type="ECO:0000256" key="8">
    <source>
        <dbReference type="SAM" id="SignalP"/>
    </source>
</evidence>
<organism evidence="9 10">
    <name type="scientific">Methylobacterium terrae</name>
    <dbReference type="NCBI Taxonomy" id="2202827"/>
    <lineage>
        <taxon>Bacteria</taxon>
        <taxon>Pseudomonadati</taxon>
        <taxon>Pseudomonadota</taxon>
        <taxon>Alphaproteobacteria</taxon>
        <taxon>Hyphomicrobiales</taxon>
        <taxon>Methylobacteriaceae</taxon>
        <taxon>Methylobacterium</taxon>
    </lineage>
</organism>
<keyword evidence="6" id="KW-0472">Membrane</keyword>
<keyword evidence="7" id="KW-0998">Cell outer membrane</keyword>
<proteinExistence type="inferred from homology"/>
<dbReference type="Gene3D" id="1.20.1600.10">
    <property type="entry name" value="Outer membrane efflux proteins (OEP)"/>
    <property type="match status" value="1"/>
</dbReference>
<name>A0A2U8WU96_9HYPH</name>
<sequence>MPVRRARLERLGWVLALLAGSAGAARAQSLEEASAAALETSFVLRAERARQDGAEERLRGAIDAFMPTVAFTADRPLRSRITYAPDATPPVVGLDATPRRSPTVVGLSANLPLFDGFRRWNTYQSARVLAESGRLLLIGRRQQVLLDTAIAYIAVLRDTRILAAREAQAAAIRRITAFTDKQFELNDATRTDVALARSRVQEAEALRVRAQADLTASRLDFTRLTRMLPERMLPPRLPDGLPRSADAFAEMVRTANPDIAASLLEAEAAGYQAKAAVADLLPKVNLQFSKIAQLGYSPVLDRITDTTTRVVASVPIYEPGSLPRIGEASALARQRGYEAQDRELATLTSARIAFARRQATAEQYTQLVARIRELRETMRGFAIERAAGFRTVLDELNIRGELANAEVAAEIVLNERDGQSLQLAAVAALLDAAPGGSSARRFEALAPPPPPPLRRSLAAAPQVVPQVVPQVAPQVVPQVAPPALRGSTAPVPRPFPVPVLRVSRAEAEPQ</sequence>
<evidence type="ECO:0000256" key="7">
    <source>
        <dbReference type="ARBA" id="ARBA00023237"/>
    </source>
</evidence>
<evidence type="ECO:0000313" key="9">
    <source>
        <dbReference type="EMBL" id="AWN49078.1"/>
    </source>
</evidence>
<evidence type="ECO:0000256" key="3">
    <source>
        <dbReference type="ARBA" id="ARBA00022448"/>
    </source>
</evidence>
<evidence type="ECO:0000256" key="6">
    <source>
        <dbReference type="ARBA" id="ARBA00023136"/>
    </source>
</evidence>
<dbReference type="GO" id="GO:0015562">
    <property type="term" value="F:efflux transmembrane transporter activity"/>
    <property type="evidence" value="ECO:0007669"/>
    <property type="project" value="InterPro"/>
</dbReference>
<evidence type="ECO:0000256" key="1">
    <source>
        <dbReference type="ARBA" id="ARBA00004442"/>
    </source>
</evidence>
<accession>A0A2U8WU96</accession>
<protein>
    <submittedName>
        <fullName evidence="9">Transporter</fullName>
    </submittedName>
</protein>
<dbReference type="GO" id="GO:0015288">
    <property type="term" value="F:porin activity"/>
    <property type="evidence" value="ECO:0007669"/>
    <property type="project" value="TreeGrafter"/>
</dbReference>
<dbReference type="PANTHER" id="PTHR30026:SF22">
    <property type="entry name" value="OUTER MEMBRANE EFFLUX PROTEIN"/>
    <property type="match status" value="1"/>
</dbReference>